<proteinExistence type="predicted"/>
<dbReference type="Pfam" id="PF12937">
    <property type="entry name" value="F-box-like"/>
    <property type="match status" value="1"/>
</dbReference>
<evidence type="ECO:0000259" key="2">
    <source>
        <dbReference type="PROSITE" id="PS50181"/>
    </source>
</evidence>
<dbReference type="SUPFAM" id="SSF81383">
    <property type="entry name" value="F-box domain"/>
    <property type="match status" value="1"/>
</dbReference>
<evidence type="ECO:0000256" key="1">
    <source>
        <dbReference type="SAM" id="MobiDB-lite"/>
    </source>
</evidence>
<name>A0A2T3AKC0_9PEZI</name>
<dbReference type="InterPro" id="IPR036047">
    <property type="entry name" value="F-box-like_dom_sf"/>
</dbReference>
<feature type="region of interest" description="Disordered" evidence="1">
    <location>
        <begin position="152"/>
        <end position="173"/>
    </location>
</feature>
<dbReference type="InterPro" id="IPR001810">
    <property type="entry name" value="F-box_dom"/>
</dbReference>
<dbReference type="PROSITE" id="PS50181">
    <property type="entry name" value="FBOX"/>
    <property type="match status" value="1"/>
</dbReference>
<dbReference type="Proteomes" id="UP000241462">
    <property type="component" value="Unassembled WGS sequence"/>
</dbReference>
<dbReference type="SMART" id="SM00256">
    <property type="entry name" value="FBOX"/>
    <property type="match status" value="1"/>
</dbReference>
<dbReference type="Gene3D" id="1.20.1280.50">
    <property type="match status" value="1"/>
</dbReference>
<evidence type="ECO:0000313" key="4">
    <source>
        <dbReference type="Proteomes" id="UP000241462"/>
    </source>
</evidence>
<dbReference type="InParanoid" id="A0A2T3AKC0"/>
<feature type="domain" description="F-box" evidence="2">
    <location>
        <begin position="1"/>
        <end position="48"/>
    </location>
</feature>
<protein>
    <recommendedName>
        <fullName evidence="2">F-box domain-containing protein</fullName>
    </recommendedName>
</protein>
<feature type="compositionally biased region" description="Acidic residues" evidence="1">
    <location>
        <begin position="505"/>
        <end position="527"/>
    </location>
</feature>
<dbReference type="OrthoDB" id="3226064at2759"/>
<dbReference type="EMBL" id="KZ678379">
    <property type="protein sequence ID" value="PSS02093.1"/>
    <property type="molecule type" value="Genomic_DNA"/>
</dbReference>
<dbReference type="AlphaFoldDB" id="A0A2T3AKC0"/>
<evidence type="ECO:0000313" key="3">
    <source>
        <dbReference type="EMBL" id="PSS02093.1"/>
    </source>
</evidence>
<dbReference type="STRING" id="2025994.A0A2T3AKC0"/>
<feature type="region of interest" description="Disordered" evidence="1">
    <location>
        <begin position="499"/>
        <end position="527"/>
    </location>
</feature>
<keyword evidence="4" id="KW-1185">Reference proteome</keyword>
<sequence>MTSITRLPPELISQILSFVNPKDLASVNLTCQYLYHTVCDNSVLFHTLYLRHLDDPGDTELDWIKEVKDMVKLEAVCASTDAEAIRKSYLDLVHHTTTRLLARCTSHEKRARSSVSYRPSRNTHFLRRCFANPIAVEAILCQSSLFERKVPESQNETEPVSPPASELSGSVTSSKSFSPEAKQISAKLHCLHGAMIRPCSRSYRNKICAAALERVYDMRRFTRRNRWGPFLDEGPGPIGIRGNESGQLGPPEDHVDWEMMEAIMVAIWINMKFRKLDREPFVKEIWGVPFSGCWPNSYIPAAPGKRARDHDLRDPYGVAGVWLRFVCFLDYHDFFAYNFPHHSHPGMPRSIPDFNEFAQAGRLIVMKLHVTKITEPGPEDGQALPVVHFEGIARAIDDTTLAAHLEMKGSVRLTRQGEVHWTSVSSYHGEARWRSESIQLGGVQANKVVGTWFDTDYDASGPCGPSAFWKLSDRVPNTDDEHFDADGFFALRDSCINLASGPPDGYDEDPSSDPDSQSESESNSDPE</sequence>
<organism evidence="3 4">
    <name type="scientific">Coniella lustricola</name>
    <dbReference type="NCBI Taxonomy" id="2025994"/>
    <lineage>
        <taxon>Eukaryota</taxon>
        <taxon>Fungi</taxon>
        <taxon>Dikarya</taxon>
        <taxon>Ascomycota</taxon>
        <taxon>Pezizomycotina</taxon>
        <taxon>Sordariomycetes</taxon>
        <taxon>Sordariomycetidae</taxon>
        <taxon>Diaporthales</taxon>
        <taxon>Schizoparmaceae</taxon>
        <taxon>Coniella</taxon>
    </lineage>
</organism>
<dbReference type="CDD" id="cd09917">
    <property type="entry name" value="F-box_SF"/>
    <property type="match status" value="1"/>
</dbReference>
<gene>
    <name evidence="3" type="ORF">BD289DRAFT_471181</name>
</gene>
<reference evidence="3 4" key="1">
    <citation type="journal article" date="2018" name="Mycol. Prog.">
        <title>Coniella lustricola, a new species from submerged detritus.</title>
        <authorList>
            <person name="Raudabaugh D.B."/>
            <person name="Iturriaga T."/>
            <person name="Carver A."/>
            <person name="Mondo S."/>
            <person name="Pangilinan J."/>
            <person name="Lipzen A."/>
            <person name="He G."/>
            <person name="Amirebrahimi M."/>
            <person name="Grigoriev I.V."/>
            <person name="Miller A.N."/>
        </authorList>
    </citation>
    <scope>NUCLEOTIDE SEQUENCE [LARGE SCALE GENOMIC DNA]</scope>
    <source>
        <strain evidence="3 4">B22-T-1</strain>
    </source>
</reference>
<accession>A0A2T3AKC0</accession>